<feature type="chain" id="PRO_5040390500" evidence="9">
    <location>
        <begin position="24"/>
        <end position="442"/>
    </location>
</feature>
<evidence type="ECO:0000313" key="10">
    <source>
        <dbReference type="EMBL" id="CAH1185766.1"/>
    </source>
</evidence>
<evidence type="ECO:0000256" key="8">
    <source>
        <dbReference type="SAM" id="Phobius"/>
    </source>
</evidence>
<dbReference type="InterPro" id="IPR002657">
    <property type="entry name" value="BilAc:Na_symport/Acr3"/>
</dbReference>
<sequence length="442" mass="48932">MCPFSGLLQFFILLITLLLVCHAVVVNSFKVTFNPNATKIKMYEHAVVEYKIEPEGSSSEYILYSENPNVASLDKEYLISNMQGKFNISGNFLGKTVVSVRDRNSPKKIADGVNVTVVRKKRPIDIAFTASVVILISILYVNFGCAMNWGDFKGILKKPVGPAIGLFGHFFIMPLLSYSLGLLLFPNNHEMQLGLFFTGVSPAGGASNVWAVLLEGNLNLSVSMTAASTIAAFGFMPLWIFTLGRVIFQNAKLEVPYTHITEYVSALVIPLGIGYLIQRYFKNIAQFMTRIIKGFSSLLILFIIVFAIVTNLYLFKLFSWQIILAGMGIPWVGYLAGYLLAKLMGRNAADCLTIAIEVGTQNTGIAIFLLRMALPEPEGDLTTIAPVAVAVLTPFPLLFIYFVKKIRTRFYHSHMKLSTDENIKTDQNSNSHAKPAQLQIAP</sequence>
<dbReference type="EMBL" id="OU900098">
    <property type="protein sequence ID" value="CAH1185766.1"/>
    <property type="molecule type" value="Genomic_DNA"/>
</dbReference>
<evidence type="ECO:0000256" key="3">
    <source>
        <dbReference type="ARBA" id="ARBA00022692"/>
    </source>
</evidence>
<accession>A0A9P0DZI0</accession>
<gene>
    <name evidence="10" type="ORF">PHYEVI_LOCUS8925</name>
</gene>
<feature type="signal peptide" evidence="9">
    <location>
        <begin position="1"/>
        <end position="23"/>
    </location>
</feature>
<evidence type="ECO:0000256" key="5">
    <source>
        <dbReference type="ARBA" id="ARBA00022989"/>
    </source>
</evidence>
<protein>
    <submittedName>
        <fullName evidence="10">Uncharacterized protein</fullName>
    </submittedName>
</protein>
<evidence type="ECO:0000256" key="7">
    <source>
        <dbReference type="SAM" id="MobiDB-lite"/>
    </source>
</evidence>
<reference evidence="10" key="1">
    <citation type="submission" date="2022-01" db="EMBL/GenBank/DDBJ databases">
        <authorList>
            <person name="King R."/>
        </authorList>
    </citation>
    <scope>NUCLEOTIDE SEQUENCE</scope>
</reference>
<proteinExistence type="inferred from homology"/>
<feature type="transmembrane region" description="Helical" evidence="8">
    <location>
        <begin position="164"/>
        <end position="185"/>
    </location>
</feature>
<dbReference type="InterPro" id="IPR038770">
    <property type="entry name" value="Na+/solute_symporter_sf"/>
</dbReference>
<feature type="transmembrane region" description="Helical" evidence="8">
    <location>
        <begin position="321"/>
        <end position="340"/>
    </location>
</feature>
<feature type="transmembrane region" description="Helical" evidence="8">
    <location>
        <begin position="226"/>
        <end position="248"/>
    </location>
</feature>
<keyword evidence="4" id="KW-0769">Symport</keyword>
<evidence type="ECO:0000256" key="6">
    <source>
        <dbReference type="ARBA" id="ARBA00023136"/>
    </source>
</evidence>
<keyword evidence="11" id="KW-1185">Reference proteome</keyword>
<organism evidence="10 11">
    <name type="scientific">Phyllotreta striolata</name>
    <name type="common">Striped flea beetle</name>
    <name type="synonym">Crioceris striolata</name>
    <dbReference type="NCBI Taxonomy" id="444603"/>
    <lineage>
        <taxon>Eukaryota</taxon>
        <taxon>Metazoa</taxon>
        <taxon>Ecdysozoa</taxon>
        <taxon>Arthropoda</taxon>
        <taxon>Hexapoda</taxon>
        <taxon>Insecta</taxon>
        <taxon>Pterygota</taxon>
        <taxon>Neoptera</taxon>
        <taxon>Endopterygota</taxon>
        <taxon>Coleoptera</taxon>
        <taxon>Polyphaga</taxon>
        <taxon>Cucujiformia</taxon>
        <taxon>Chrysomeloidea</taxon>
        <taxon>Chrysomelidae</taxon>
        <taxon>Galerucinae</taxon>
        <taxon>Alticini</taxon>
        <taxon>Phyllotreta</taxon>
    </lineage>
</organism>
<dbReference type="OrthoDB" id="203097at2759"/>
<evidence type="ECO:0000256" key="4">
    <source>
        <dbReference type="ARBA" id="ARBA00022847"/>
    </source>
</evidence>
<name>A0A9P0DZI0_PHYSR</name>
<keyword evidence="5 8" id="KW-1133">Transmembrane helix</keyword>
<dbReference type="Gene3D" id="1.20.1530.20">
    <property type="match status" value="1"/>
</dbReference>
<keyword evidence="3 8" id="KW-0812">Transmembrane</keyword>
<feature type="transmembrane region" description="Helical" evidence="8">
    <location>
        <begin position="352"/>
        <end position="372"/>
    </location>
</feature>
<comment type="similarity">
    <text evidence="2">Belongs to the bile acid:sodium symporter (BASS) (TC 2.A.28) family.</text>
</comment>
<comment type="subcellular location">
    <subcellularLocation>
        <location evidence="1">Membrane</location>
        <topology evidence="1">Multi-pass membrane protein</topology>
    </subcellularLocation>
</comment>
<keyword evidence="4" id="KW-0813">Transport</keyword>
<feature type="transmembrane region" description="Helical" evidence="8">
    <location>
        <begin position="298"/>
        <end position="315"/>
    </location>
</feature>
<dbReference type="Proteomes" id="UP001153712">
    <property type="component" value="Chromosome 5"/>
</dbReference>
<dbReference type="InterPro" id="IPR004710">
    <property type="entry name" value="Bilac:Na_transpt"/>
</dbReference>
<dbReference type="AlphaFoldDB" id="A0A9P0DZI0"/>
<evidence type="ECO:0000256" key="2">
    <source>
        <dbReference type="ARBA" id="ARBA00006528"/>
    </source>
</evidence>
<keyword evidence="9" id="KW-0732">Signal</keyword>
<dbReference type="GO" id="GO:0015293">
    <property type="term" value="F:symporter activity"/>
    <property type="evidence" value="ECO:0007669"/>
    <property type="project" value="UniProtKB-KW"/>
</dbReference>
<dbReference type="GO" id="GO:0016020">
    <property type="term" value="C:membrane"/>
    <property type="evidence" value="ECO:0007669"/>
    <property type="project" value="UniProtKB-SubCell"/>
</dbReference>
<evidence type="ECO:0000313" key="11">
    <source>
        <dbReference type="Proteomes" id="UP001153712"/>
    </source>
</evidence>
<evidence type="ECO:0000256" key="9">
    <source>
        <dbReference type="SAM" id="SignalP"/>
    </source>
</evidence>
<feature type="transmembrane region" description="Helical" evidence="8">
    <location>
        <begin position="126"/>
        <end position="143"/>
    </location>
</feature>
<feature type="transmembrane region" description="Helical" evidence="8">
    <location>
        <begin position="191"/>
        <end position="214"/>
    </location>
</feature>
<dbReference type="PANTHER" id="PTHR10361:SF28">
    <property type="entry name" value="P3 PROTEIN-RELATED"/>
    <property type="match status" value="1"/>
</dbReference>
<dbReference type="Pfam" id="PF01758">
    <property type="entry name" value="SBF"/>
    <property type="match status" value="1"/>
</dbReference>
<feature type="region of interest" description="Disordered" evidence="7">
    <location>
        <begin position="422"/>
        <end position="442"/>
    </location>
</feature>
<keyword evidence="6 8" id="KW-0472">Membrane</keyword>
<dbReference type="PANTHER" id="PTHR10361">
    <property type="entry name" value="SODIUM-BILE ACID COTRANSPORTER"/>
    <property type="match status" value="1"/>
</dbReference>
<evidence type="ECO:0000256" key="1">
    <source>
        <dbReference type="ARBA" id="ARBA00004141"/>
    </source>
</evidence>
<feature type="transmembrane region" description="Helical" evidence="8">
    <location>
        <begin position="384"/>
        <end position="403"/>
    </location>
</feature>